<dbReference type="EMBL" id="BAAAGU010000042">
    <property type="protein sequence ID" value="GAA0657225.1"/>
    <property type="molecule type" value="Genomic_DNA"/>
</dbReference>
<comment type="caution">
    <text evidence="1">The sequence shown here is derived from an EMBL/GenBank/DDBJ whole genome shotgun (WGS) entry which is preliminary data.</text>
</comment>
<evidence type="ECO:0000313" key="2">
    <source>
        <dbReference type="Proteomes" id="UP001500724"/>
    </source>
</evidence>
<protein>
    <recommendedName>
        <fullName evidence="3">Helix-turn-helix domain-containing protein</fullName>
    </recommendedName>
</protein>
<accession>A0ABP3SW67</accession>
<keyword evidence="2" id="KW-1185">Reference proteome</keyword>
<dbReference type="RefSeq" id="WP_344003682.1">
    <property type="nucleotide sequence ID" value="NZ_BAAAGU010000042.1"/>
</dbReference>
<proteinExistence type="predicted"/>
<evidence type="ECO:0000313" key="1">
    <source>
        <dbReference type="EMBL" id="GAA0657225.1"/>
    </source>
</evidence>
<evidence type="ECO:0008006" key="3">
    <source>
        <dbReference type="Google" id="ProtNLM"/>
    </source>
</evidence>
<gene>
    <name evidence="1" type="ORF">GCM10009535_40310</name>
</gene>
<dbReference type="Proteomes" id="UP001500724">
    <property type="component" value="Unassembled WGS sequence"/>
</dbReference>
<name>A0ABP3SW67_9ACTN</name>
<reference evidence="2" key="1">
    <citation type="journal article" date="2019" name="Int. J. Syst. Evol. Microbiol.">
        <title>The Global Catalogue of Microorganisms (GCM) 10K type strain sequencing project: providing services to taxonomists for standard genome sequencing and annotation.</title>
        <authorList>
            <consortium name="The Broad Institute Genomics Platform"/>
            <consortium name="The Broad Institute Genome Sequencing Center for Infectious Disease"/>
            <person name="Wu L."/>
            <person name="Ma J."/>
        </authorList>
    </citation>
    <scope>NUCLEOTIDE SEQUENCE [LARGE SCALE GENOMIC DNA]</scope>
    <source>
        <strain evidence="2">JCM 10367</strain>
    </source>
</reference>
<organism evidence="1 2">
    <name type="scientific">Streptomyces thermocarboxydovorans</name>
    <dbReference type="NCBI Taxonomy" id="59298"/>
    <lineage>
        <taxon>Bacteria</taxon>
        <taxon>Bacillati</taxon>
        <taxon>Actinomycetota</taxon>
        <taxon>Actinomycetes</taxon>
        <taxon>Kitasatosporales</taxon>
        <taxon>Streptomycetaceae</taxon>
        <taxon>Streptomyces</taxon>
    </lineage>
</organism>
<sequence>MERRPLATLRDIVDFTGLPPRTIYDQRHRGVGIGALAFKVGTQLRWDWDDVDAWVSQQKGQAAA</sequence>